<evidence type="ECO:0000313" key="1">
    <source>
        <dbReference type="EMBL" id="OXU16403.1"/>
    </source>
</evidence>
<name>A0A232EDI7_9HYME</name>
<sequence>MDYSPTQDRLTGLPMNVALPLLDGLVALGSTSSAPFPTCFPFTPMSLSLSHSFILFLCFARDSYRLDSHRNACLYACVRASRACIC</sequence>
<protein>
    <submittedName>
        <fullName evidence="1">Uncharacterized protein</fullName>
    </submittedName>
</protein>
<gene>
    <name evidence="1" type="ORF">TSAR_003505</name>
</gene>
<dbReference type="EMBL" id="NNAY01006368">
    <property type="protein sequence ID" value="OXU16403.1"/>
    <property type="molecule type" value="Genomic_DNA"/>
</dbReference>
<keyword evidence="2" id="KW-1185">Reference proteome</keyword>
<proteinExistence type="predicted"/>
<comment type="caution">
    <text evidence="1">The sequence shown here is derived from an EMBL/GenBank/DDBJ whole genome shotgun (WGS) entry which is preliminary data.</text>
</comment>
<accession>A0A232EDI7</accession>
<dbReference type="AlphaFoldDB" id="A0A232EDI7"/>
<evidence type="ECO:0000313" key="2">
    <source>
        <dbReference type="Proteomes" id="UP000215335"/>
    </source>
</evidence>
<reference evidence="1 2" key="1">
    <citation type="journal article" date="2017" name="Curr. Biol.">
        <title>The Evolution of Venom by Co-option of Single-Copy Genes.</title>
        <authorList>
            <person name="Martinson E.O."/>
            <person name="Mrinalini"/>
            <person name="Kelkar Y.D."/>
            <person name="Chang C.H."/>
            <person name="Werren J.H."/>
        </authorList>
    </citation>
    <scope>NUCLEOTIDE SEQUENCE [LARGE SCALE GENOMIC DNA]</scope>
    <source>
        <strain evidence="1 2">Alberta</strain>
        <tissue evidence="1">Whole body</tissue>
    </source>
</reference>
<dbReference type="Proteomes" id="UP000215335">
    <property type="component" value="Unassembled WGS sequence"/>
</dbReference>
<organism evidence="1 2">
    <name type="scientific">Trichomalopsis sarcophagae</name>
    <dbReference type="NCBI Taxonomy" id="543379"/>
    <lineage>
        <taxon>Eukaryota</taxon>
        <taxon>Metazoa</taxon>
        <taxon>Ecdysozoa</taxon>
        <taxon>Arthropoda</taxon>
        <taxon>Hexapoda</taxon>
        <taxon>Insecta</taxon>
        <taxon>Pterygota</taxon>
        <taxon>Neoptera</taxon>
        <taxon>Endopterygota</taxon>
        <taxon>Hymenoptera</taxon>
        <taxon>Apocrita</taxon>
        <taxon>Proctotrupomorpha</taxon>
        <taxon>Chalcidoidea</taxon>
        <taxon>Pteromalidae</taxon>
        <taxon>Pteromalinae</taxon>
        <taxon>Trichomalopsis</taxon>
    </lineage>
</organism>